<dbReference type="Pfam" id="PF07534">
    <property type="entry name" value="TLD"/>
    <property type="match status" value="1"/>
</dbReference>
<keyword evidence="4" id="KW-0963">Cytoplasm</keyword>
<evidence type="ECO:0000259" key="10">
    <source>
        <dbReference type="PROSITE" id="PS51886"/>
    </source>
</evidence>
<dbReference type="PANTHER" id="PTHR23354">
    <property type="entry name" value="NUCLEOLAR PROTEIN 7/ESTROGEN RECEPTOR COACTIVATOR-RELATED"/>
    <property type="match status" value="1"/>
</dbReference>
<evidence type="ECO:0000313" key="12">
    <source>
        <dbReference type="Proteomes" id="UP000242875"/>
    </source>
</evidence>
<keyword evidence="5" id="KW-0472">Membrane</keyword>
<keyword evidence="12" id="KW-1185">Reference proteome</keyword>
<dbReference type="InterPro" id="IPR006571">
    <property type="entry name" value="TLDc_dom"/>
</dbReference>
<dbReference type="PROSITE" id="PS51886">
    <property type="entry name" value="TLDC"/>
    <property type="match status" value="1"/>
</dbReference>
<gene>
    <name evidence="11" type="ORF">BZG36_03782</name>
</gene>
<dbReference type="OrthoDB" id="26679at2759"/>
<dbReference type="EMBL" id="MVBO01000107">
    <property type="protein sequence ID" value="OZJ03063.1"/>
    <property type="molecule type" value="Genomic_DNA"/>
</dbReference>
<dbReference type="GO" id="GO:0016020">
    <property type="term" value="C:membrane"/>
    <property type="evidence" value="ECO:0007669"/>
    <property type="project" value="UniProtKB-SubCell"/>
</dbReference>
<evidence type="ECO:0000313" key="11">
    <source>
        <dbReference type="EMBL" id="OZJ03063.1"/>
    </source>
</evidence>
<dbReference type="Proteomes" id="UP000242875">
    <property type="component" value="Unassembled WGS sequence"/>
</dbReference>
<evidence type="ECO:0000256" key="2">
    <source>
        <dbReference type="ARBA" id="ARBA00004371"/>
    </source>
</evidence>
<dbReference type="AlphaFoldDB" id="A0A261XXG5"/>
<evidence type="ECO:0000256" key="1">
    <source>
        <dbReference type="ARBA" id="ARBA00004370"/>
    </source>
</evidence>
<dbReference type="GO" id="GO:0005634">
    <property type="term" value="C:nucleus"/>
    <property type="evidence" value="ECO:0007669"/>
    <property type="project" value="TreeGrafter"/>
</dbReference>
<evidence type="ECO:0000256" key="6">
    <source>
        <dbReference type="ARBA" id="ARBA00023228"/>
    </source>
</evidence>
<name>A0A261XXG5_9FUNG</name>
<organism evidence="11 12">
    <name type="scientific">Bifiguratus adelaidae</name>
    <dbReference type="NCBI Taxonomy" id="1938954"/>
    <lineage>
        <taxon>Eukaryota</taxon>
        <taxon>Fungi</taxon>
        <taxon>Fungi incertae sedis</taxon>
        <taxon>Mucoromycota</taxon>
        <taxon>Mucoromycotina</taxon>
        <taxon>Endogonomycetes</taxon>
        <taxon>Endogonales</taxon>
        <taxon>Endogonales incertae sedis</taxon>
        <taxon>Bifiguratus</taxon>
    </lineage>
</organism>
<evidence type="ECO:0000256" key="7">
    <source>
        <dbReference type="ARBA" id="ARBA00039594"/>
    </source>
</evidence>
<keyword evidence="6" id="KW-0458">Lysosome</keyword>
<dbReference type="SMART" id="SM00584">
    <property type="entry name" value="TLDc"/>
    <property type="match status" value="1"/>
</dbReference>
<evidence type="ECO:0000256" key="8">
    <source>
        <dbReference type="ARBA" id="ARBA00041780"/>
    </source>
</evidence>
<protein>
    <recommendedName>
        <fullName evidence="7">MTOR-associated protein MEAK7</fullName>
    </recommendedName>
    <alternativeName>
        <fullName evidence="9">TBC/LysM-associated domain-containing protein 1</fullName>
    </alternativeName>
    <alternativeName>
        <fullName evidence="8">TLD domain-containing protein 1</fullName>
    </alternativeName>
</protein>
<evidence type="ECO:0000256" key="3">
    <source>
        <dbReference type="ARBA" id="ARBA00004496"/>
    </source>
</evidence>
<comment type="subcellular location">
    <subcellularLocation>
        <location evidence="3">Cytoplasm</location>
    </subcellularLocation>
    <subcellularLocation>
        <location evidence="2">Lysosome</location>
    </subcellularLocation>
    <subcellularLocation>
        <location evidence="1">Membrane</location>
    </subcellularLocation>
</comment>
<proteinExistence type="predicted"/>
<dbReference type="PANTHER" id="PTHR23354:SF131">
    <property type="entry name" value="MTOR-ASSOCIATED PROTEIN MEAK7"/>
    <property type="match status" value="1"/>
</dbReference>
<dbReference type="GO" id="GO:0005737">
    <property type="term" value="C:cytoplasm"/>
    <property type="evidence" value="ECO:0007669"/>
    <property type="project" value="UniProtKB-SubCell"/>
</dbReference>
<accession>A0A261XXG5</accession>
<sequence length="481" mass="53701">MGNAASRHSDSLVAFSDEERVQLMTFWASCTSGAKSDRQKATADLSRVEAALQQRLSGSALVARWLTAYFQETTRHASGQSSTISLQGFAAGIFKLGKGTMDDRVDALRTLLEVNQISLFDLTQELLTITVPAWFAGSDIPGAKAIHDIGDVQVATLGFLSIKLSRSTLDDALGLQTDTAKSQDWKRLLDPSTNIKSLSPDTFSDWFKKNASFQTLVDTFITIFFLTLDPFSLPPTAQERFRKSHVTSPKILSTTTTFSRLLTPLQYYYLTIHLPHDCLTTRSPHTLIYSSHRDGNSWQIFQHRIENKGSTLIVIKDKDGKVFGGFAHEPWRADPKFYGSGSEFLFSLDPLKVYGSQGINVNYMYFNYGRKSLANGLGMGGQVDYFGLYLSPDYGHGHSKAEPLCSTYGSPQLSGHQEFQVDEMEVWLLRPVEVEDTGTRKSVLDRPEDVEFLEMSGRKMYSKEVRAPDVTDKRSIDIGRS</sequence>
<evidence type="ECO:0000256" key="9">
    <source>
        <dbReference type="ARBA" id="ARBA00042134"/>
    </source>
</evidence>
<dbReference type="GO" id="GO:0006979">
    <property type="term" value="P:response to oxidative stress"/>
    <property type="evidence" value="ECO:0007669"/>
    <property type="project" value="TreeGrafter"/>
</dbReference>
<comment type="caution">
    <text evidence="11">The sequence shown here is derived from an EMBL/GenBank/DDBJ whole genome shotgun (WGS) entry which is preliminary data.</text>
</comment>
<evidence type="ECO:0000256" key="4">
    <source>
        <dbReference type="ARBA" id="ARBA00022490"/>
    </source>
</evidence>
<feature type="domain" description="TLDc" evidence="10">
    <location>
        <begin position="260"/>
        <end position="430"/>
    </location>
</feature>
<evidence type="ECO:0000256" key="5">
    <source>
        <dbReference type="ARBA" id="ARBA00023136"/>
    </source>
</evidence>
<reference evidence="11 12" key="1">
    <citation type="journal article" date="2017" name="Mycologia">
        <title>Bifiguratus adelaidae, gen. et sp. nov., a new member of Mucoromycotina in endophytic and soil-dwelling habitats.</title>
        <authorList>
            <person name="Torres-Cruz T.J."/>
            <person name="Billingsley Tobias T.L."/>
            <person name="Almatruk M."/>
            <person name="Hesse C."/>
            <person name="Kuske C.R."/>
            <person name="Desiro A."/>
            <person name="Benucci G.M."/>
            <person name="Bonito G."/>
            <person name="Stajich J.E."/>
            <person name="Dunlap C."/>
            <person name="Arnold A.E."/>
            <person name="Porras-Alfaro A."/>
        </authorList>
    </citation>
    <scope>NUCLEOTIDE SEQUENCE [LARGE SCALE GENOMIC DNA]</scope>
    <source>
        <strain evidence="11 12">AZ0501</strain>
    </source>
</reference>